<dbReference type="Gene3D" id="3.90.730.10">
    <property type="entry name" value="Ribonuclease T2-like"/>
    <property type="match status" value="2"/>
</dbReference>
<gene>
    <name evidence="1" type="ORF">SEV965_LOCUS28207</name>
</gene>
<comment type="caution">
    <text evidence="1">The sequence shown here is derived from an EMBL/GenBank/DDBJ whole genome shotgun (WGS) entry which is preliminary data.</text>
</comment>
<dbReference type="PROSITE" id="PS00530">
    <property type="entry name" value="RNASE_T2_1"/>
    <property type="match status" value="1"/>
</dbReference>
<reference evidence="1" key="1">
    <citation type="submission" date="2021-02" db="EMBL/GenBank/DDBJ databases">
        <authorList>
            <person name="Nowell W R."/>
        </authorList>
    </citation>
    <scope>NUCLEOTIDE SEQUENCE</scope>
</reference>
<dbReference type="EMBL" id="CAJNOU010002645">
    <property type="protein sequence ID" value="CAF1338302.1"/>
    <property type="molecule type" value="Genomic_DNA"/>
</dbReference>
<dbReference type="AlphaFoldDB" id="A0A815GFX2"/>
<evidence type="ECO:0000313" key="1">
    <source>
        <dbReference type="EMBL" id="CAF1338302.1"/>
    </source>
</evidence>
<accession>A0A815GFX2</accession>
<dbReference type="InterPro" id="IPR036430">
    <property type="entry name" value="RNase_T2-like_sf"/>
</dbReference>
<protein>
    <submittedName>
        <fullName evidence="1">Uncharacterized protein</fullName>
    </submittedName>
</protein>
<name>A0A815GFX2_9BILA</name>
<dbReference type="SUPFAM" id="SSF55895">
    <property type="entry name" value="Ribonuclease Rh-like"/>
    <property type="match status" value="1"/>
</dbReference>
<dbReference type="GO" id="GO:0033897">
    <property type="term" value="F:ribonuclease T2 activity"/>
    <property type="evidence" value="ECO:0007669"/>
    <property type="project" value="InterPro"/>
</dbReference>
<evidence type="ECO:0000313" key="2">
    <source>
        <dbReference type="Proteomes" id="UP000663889"/>
    </source>
</evidence>
<dbReference type="GO" id="GO:0003723">
    <property type="term" value="F:RNA binding"/>
    <property type="evidence" value="ECO:0007669"/>
    <property type="project" value="InterPro"/>
</dbReference>
<proteinExistence type="predicted"/>
<dbReference type="InterPro" id="IPR018188">
    <property type="entry name" value="RNase_T2_His_AS_1"/>
</dbReference>
<dbReference type="Proteomes" id="UP000663889">
    <property type="component" value="Unassembled WGS sequence"/>
</dbReference>
<sequence>MDKHKKSPTFCASLPNNVRNKEFQCYRSDAFDLVVHGLWPQTSGAASIQDQPRNCRNEQQLPFSIIKRFYLAYRKNIVTGSCYYNTAIDYFKMIESLFNQLKIPDIRAMNQPTLSSIKNAFLTLNSPQLFPSAIHVKMNNQGRLEEIRLCYDLQYNFISCRQ</sequence>
<organism evidence="1 2">
    <name type="scientific">Rotaria sordida</name>
    <dbReference type="NCBI Taxonomy" id="392033"/>
    <lineage>
        <taxon>Eukaryota</taxon>
        <taxon>Metazoa</taxon>
        <taxon>Spiralia</taxon>
        <taxon>Gnathifera</taxon>
        <taxon>Rotifera</taxon>
        <taxon>Eurotatoria</taxon>
        <taxon>Bdelloidea</taxon>
        <taxon>Philodinida</taxon>
        <taxon>Philodinidae</taxon>
        <taxon>Rotaria</taxon>
    </lineage>
</organism>